<feature type="signal peptide" evidence="2">
    <location>
        <begin position="1"/>
        <end position="21"/>
    </location>
</feature>
<feature type="chain" id="PRO_5037985778" evidence="2">
    <location>
        <begin position="22"/>
        <end position="394"/>
    </location>
</feature>
<organism evidence="3 4">
    <name type="scientific">Ditylenchus dipsaci</name>
    <dbReference type="NCBI Taxonomy" id="166011"/>
    <lineage>
        <taxon>Eukaryota</taxon>
        <taxon>Metazoa</taxon>
        <taxon>Ecdysozoa</taxon>
        <taxon>Nematoda</taxon>
        <taxon>Chromadorea</taxon>
        <taxon>Rhabditida</taxon>
        <taxon>Tylenchina</taxon>
        <taxon>Tylenchomorpha</taxon>
        <taxon>Sphaerularioidea</taxon>
        <taxon>Anguinidae</taxon>
        <taxon>Anguininae</taxon>
        <taxon>Ditylenchus</taxon>
    </lineage>
</organism>
<name>A0A915DB80_9BILA</name>
<reference evidence="4" key="1">
    <citation type="submission" date="2022-11" db="UniProtKB">
        <authorList>
            <consortium name="WormBaseParasite"/>
        </authorList>
    </citation>
    <scope>IDENTIFICATION</scope>
</reference>
<dbReference type="AlphaFoldDB" id="A0A915DB80"/>
<protein>
    <submittedName>
        <fullName evidence="4">Uncharacterized protein</fullName>
    </submittedName>
</protein>
<evidence type="ECO:0000256" key="1">
    <source>
        <dbReference type="SAM" id="MobiDB-lite"/>
    </source>
</evidence>
<feature type="region of interest" description="Disordered" evidence="1">
    <location>
        <begin position="207"/>
        <end position="240"/>
    </location>
</feature>
<dbReference type="Proteomes" id="UP000887574">
    <property type="component" value="Unplaced"/>
</dbReference>
<dbReference type="WBParaSite" id="jg18040">
    <property type="protein sequence ID" value="jg18040"/>
    <property type="gene ID" value="jg18040"/>
</dbReference>
<proteinExistence type="predicted"/>
<accession>A0A915DB80</accession>
<keyword evidence="2" id="KW-0732">Signal</keyword>
<sequence length="394" mass="43926">MLGLLFQISILVLSLTNFISASIWIGEEYWTTVHYDGSIESSRSISDFLHFPASGAGQEQQQSFVAYWMSTNETSTPDGSYEAFGHAFPSKNPDDPEICARFKDSDEKNPFAFVKSSLANEERAVEYLDVQISRISPAEARDESGQPVFPGQPPFFGGAKLRDRTAYGVHSDGSVVQVSYKAKPASYVQMVEILEMKSGALEIGVEEWKPQEPQNGRNTRATRRRRCSDGRQQAADLPSQQILEQQQERLEEAETTLLLPTTTLKPITTSTTSTTTTSTTTPTPSTTTSTPSRSTIQVVYVQPTTPPSTTTTTLALPTTTTVLWVNGGGFVFRKPTTTSEPSLTTLDLAEPEELLPVHHEEDTEAQQDEEWVQRLLLRRKKRLQQVRKMIKKRL</sequence>
<evidence type="ECO:0000313" key="4">
    <source>
        <dbReference type="WBParaSite" id="jg18040"/>
    </source>
</evidence>
<evidence type="ECO:0000256" key="2">
    <source>
        <dbReference type="SAM" id="SignalP"/>
    </source>
</evidence>
<feature type="region of interest" description="Disordered" evidence="1">
    <location>
        <begin position="255"/>
        <end position="293"/>
    </location>
</feature>
<keyword evidence="3" id="KW-1185">Reference proteome</keyword>
<evidence type="ECO:0000313" key="3">
    <source>
        <dbReference type="Proteomes" id="UP000887574"/>
    </source>
</evidence>